<evidence type="ECO:0000313" key="3">
    <source>
        <dbReference type="Proteomes" id="UP000058074"/>
    </source>
</evidence>
<dbReference type="EMBL" id="CP012700">
    <property type="protein sequence ID" value="ALH82915.1"/>
    <property type="molecule type" value="Genomic_DNA"/>
</dbReference>
<name>A0A0N7GT98_SPHMC</name>
<feature type="compositionally biased region" description="Pro residues" evidence="1">
    <location>
        <begin position="43"/>
        <end position="52"/>
    </location>
</feature>
<accession>A0A0N7GT98</accession>
<reference evidence="2 3" key="1">
    <citation type="journal article" date="2015" name="Genome Announc.">
        <title>Complete Genome Sequence of Polypropylene Glycol- and Polyethylene Glycol-Degrading Sphingopyxis macrogoltabida Strain EY-1.</title>
        <authorList>
            <person name="Ohtsubo Y."/>
            <person name="Nagata Y."/>
            <person name="Numata M."/>
            <person name="Tsuchikane K."/>
            <person name="Hosoyama A."/>
            <person name="Yamazoe A."/>
            <person name="Tsuda M."/>
            <person name="Fujita N."/>
            <person name="Kawai F."/>
        </authorList>
    </citation>
    <scope>NUCLEOTIDE SEQUENCE [LARGE SCALE GENOMIC DNA]</scope>
    <source>
        <strain evidence="2 3">EY-1</strain>
    </source>
</reference>
<feature type="compositionally biased region" description="Basic and acidic residues" evidence="1">
    <location>
        <begin position="53"/>
        <end position="62"/>
    </location>
</feature>
<dbReference type="AlphaFoldDB" id="A0A0N7GT98"/>
<dbReference type="KEGG" id="smag:AN936_21920"/>
<dbReference type="PATRIC" id="fig|33050.5.peg.4539"/>
<proteinExistence type="predicted"/>
<evidence type="ECO:0000313" key="2">
    <source>
        <dbReference type="EMBL" id="ALH82915.1"/>
    </source>
</evidence>
<dbReference type="Proteomes" id="UP000058074">
    <property type="component" value="Chromosome"/>
</dbReference>
<gene>
    <name evidence="2" type="ORF">AN936_21920</name>
</gene>
<protein>
    <submittedName>
        <fullName evidence="2">Uncharacterized protein</fullName>
    </submittedName>
</protein>
<evidence type="ECO:0000256" key="1">
    <source>
        <dbReference type="SAM" id="MobiDB-lite"/>
    </source>
</evidence>
<sequence>MMKSDIPAPGTFEDWCKLSGLDRHYVRRNYSTVRRRYEADPLTPMPALPPPEVKVRDRYDEL</sequence>
<feature type="region of interest" description="Disordered" evidence="1">
    <location>
        <begin position="39"/>
        <end position="62"/>
    </location>
</feature>
<organism evidence="2 3">
    <name type="scientific">Sphingopyxis macrogoltabida</name>
    <name type="common">Sphingomonas macrogoltabidus</name>
    <dbReference type="NCBI Taxonomy" id="33050"/>
    <lineage>
        <taxon>Bacteria</taxon>
        <taxon>Pseudomonadati</taxon>
        <taxon>Pseudomonadota</taxon>
        <taxon>Alphaproteobacteria</taxon>
        <taxon>Sphingomonadales</taxon>
        <taxon>Sphingomonadaceae</taxon>
        <taxon>Sphingopyxis</taxon>
    </lineage>
</organism>